<dbReference type="GO" id="GO:0051539">
    <property type="term" value="F:4 iron, 4 sulfur cluster binding"/>
    <property type="evidence" value="ECO:0007669"/>
    <property type="project" value="UniProtKB-UniRule"/>
</dbReference>
<evidence type="ECO:0000256" key="6">
    <source>
        <dbReference type="ARBA" id="ARBA00022723"/>
    </source>
</evidence>
<proteinExistence type="inferred from homology"/>
<evidence type="ECO:0000259" key="11">
    <source>
        <dbReference type="Pfam" id="PF05681"/>
    </source>
</evidence>
<comment type="cofactor">
    <cofactor evidence="2 10">
        <name>[4Fe-4S] cluster</name>
        <dbReference type="ChEBI" id="CHEBI:49883"/>
    </cofactor>
</comment>
<dbReference type="NCBIfam" id="TIGR00722">
    <property type="entry name" value="ttdA_fumA_fumB"/>
    <property type="match status" value="1"/>
</dbReference>
<keyword evidence="8 10" id="KW-0411">Iron-sulfur</keyword>
<dbReference type="PANTHER" id="PTHR43351:SF2">
    <property type="entry name" value="L(+)-TARTRATE DEHYDRATASE SUBUNIT BETA-RELATED"/>
    <property type="match status" value="1"/>
</dbReference>
<feature type="domain" description="Fe-S hydro-lyase tartrate dehydratase beta-type catalytic" evidence="12">
    <location>
        <begin position="295"/>
        <end position="496"/>
    </location>
</feature>
<dbReference type="Pfam" id="PF05681">
    <property type="entry name" value="Fumerase"/>
    <property type="match status" value="1"/>
</dbReference>
<organism evidence="13 14">
    <name type="scientific">Pollutimonas subterranea</name>
    <dbReference type="NCBI Taxonomy" id="2045210"/>
    <lineage>
        <taxon>Bacteria</taxon>
        <taxon>Pseudomonadati</taxon>
        <taxon>Pseudomonadota</taxon>
        <taxon>Betaproteobacteria</taxon>
        <taxon>Burkholderiales</taxon>
        <taxon>Alcaligenaceae</taxon>
        <taxon>Pollutimonas</taxon>
    </lineage>
</organism>
<dbReference type="OrthoDB" id="9798978at2"/>
<evidence type="ECO:0000256" key="3">
    <source>
        <dbReference type="ARBA" id="ARBA00008876"/>
    </source>
</evidence>
<comment type="function">
    <text evidence="10">Catalyzes the reversible hydration of fumarate to (S)-malate.</text>
</comment>
<evidence type="ECO:0000256" key="1">
    <source>
        <dbReference type="ARBA" id="ARBA00000929"/>
    </source>
</evidence>
<dbReference type="InterPro" id="IPR011167">
    <property type="entry name" value="Fe_dep_fumarate_hydratase"/>
</dbReference>
<dbReference type="RefSeq" id="WP_102073201.1">
    <property type="nucleotide sequence ID" value="NZ_PDNW01000004.1"/>
</dbReference>
<evidence type="ECO:0000256" key="4">
    <source>
        <dbReference type="ARBA" id="ARBA00011738"/>
    </source>
</evidence>
<dbReference type="NCBIfam" id="TIGR00723">
    <property type="entry name" value="ttdB_fumA_fumB"/>
    <property type="match status" value="1"/>
</dbReference>
<evidence type="ECO:0000256" key="5">
    <source>
        <dbReference type="ARBA" id="ARBA00022485"/>
    </source>
</evidence>
<comment type="caution">
    <text evidence="13">The sequence shown here is derived from an EMBL/GenBank/DDBJ whole genome shotgun (WGS) entry which is preliminary data.</text>
</comment>
<evidence type="ECO:0000259" key="12">
    <source>
        <dbReference type="Pfam" id="PF05683"/>
    </source>
</evidence>
<evidence type="ECO:0000256" key="9">
    <source>
        <dbReference type="ARBA" id="ARBA00023239"/>
    </source>
</evidence>
<keyword evidence="6 10" id="KW-0479">Metal-binding</keyword>
<keyword evidence="7 10" id="KW-0408">Iron</keyword>
<evidence type="ECO:0000313" key="14">
    <source>
        <dbReference type="Proteomes" id="UP000234190"/>
    </source>
</evidence>
<accession>A0A2N4U6L4</accession>
<sequence length="504" mass="53415">MTTRTIRANDVVDSIADALQFISYYHPADFVQSLKQAYEAETHGPARNALLQILINSKLCATARRPVCQDTGIVHVFFRLGMDARIRDEQSDITPSLQKLANQAVARAYGSTSNPLRASMIQDPLGCRTNTRDNTPAIVHIEMVEGNTVGMTVAAKGGGGDVKARYTMLNPSDSVADWVVGQIPAMGAGWCPPGVLGIGVGGSPEQAMIMAKHALFSPIDMHVLQKQGPQSPVDELRLELFERINSLGIGAQGLGGNTTVLDIKIEQAASHAALLPVAIIPNCAATRFITFELDGSGPAKLEPPSPSLWSGIPDSLPALEGKAVNLDTLTPAEVATWKAGDTILLSGTLLTARDAAHKRLADLLERQQPLPVKLCGRAIYYVGPVDPIEGEAVGPAGPTTSTRMDKFMPALLEKTGLLVTIGKAERGPIAISAIKQAGAAYLMAVGGAAYLISKAVQSARIVAFEDLGMEAIYEFTVHNMPVVVAVDANGRSVHKTFFAEVDGT</sequence>
<dbReference type="Proteomes" id="UP000234190">
    <property type="component" value="Unassembled WGS sequence"/>
</dbReference>
<dbReference type="EC" id="4.2.1.2" evidence="10"/>
<dbReference type="Gene3D" id="3.20.130.10">
    <property type="entry name" value="Fe-S hydro-lyase, tartrate dehydratase beta-type, catalytic domain"/>
    <property type="match status" value="1"/>
</dbReference>
<dbReference type="EMBL" id="PDNW01000004">
    <property type="protein sequence ID" value="PLC50656.1"/>
    <property type="molecule type" value="Genomic_DNA"/>
</dbReference>
<feature type="domain" description="Fe-S hydro-lyase tartrate dehydratase alpha-type catalytic" evidence="11">
    <location>
        <begin position="13"/>
        <end position="290"/>
    </location>
</feature>
<keyword evidence="9 10" id="KW-0456">Lyase</keyword>
<dbReference type="Pfam" id="PF05683">
    <property type="entry name" value="Fumerase_C"/>
    <property type="match status" value="1"/>
</dbReference>
<dbReference type="PANTHER" id="PTHR43351">
    <property type="entry name" value="L(+)-TARTRATE DEHYDRATASE SUBUNIT BETA"/>
    <property type="match status" value="1"/>
</dbReference>
<dbReference type="SUPFAM" id="SSF117457">
    <property type="entry name" value="FumA C-terminal domain-like"/>
    <property type="match status" value="1"/>
</dbReference>
<dbReference type="InterPro" id="IPR004646">
    <property type="entry name" value="Fe-S_hydro-lyase_TtdA-typ_cat"/>
</dbReference>
<comment type="similarity">
    <text evidence="3 10">Belongs to the class-I fumarase family.</text>
</comment>
<evidence type="ECO:0000256" key="2">
    <source>
        <dbReference type="ARBA" id="ARBA00001966"/>
    </source>
</evidence>
<comment type="subunit">
    <text evidence="4 10">Homodimer.</text>
</comment>
<keyword evidence="14" id="KW-1185">Reference proteome</keyword>
<dbReference type="AlphaFoldDB" id="A0A2N4U6L4"/>
<dbReference type="GO" id="GO:0004333">
    <property type="term" value="F:fumarate hydratase activity"/>
    <property type="evidence" value="ECO:0007669"/>
    <property type="project" value="UniProtKB-UniRule"/>
</dbReference>
<dbReference type="InterPro" id="IPR004647">
    <property type="entry name" value="Fe-S_hydro-lyase_TtdB-typ_cat"/>
</dbReference>
<reference evidence="13 14" key="1">
    <citation type="submission" date="2017-10" db="EMBL/GenBank/DDBJ databases">
        <title>Two draft genome sequences of Pusillimonas sp. strains isolated from a nitrate- and radionuclide-contaminated groundwater in Russia.</title>
        <authorList>
            <person name="Grouzdev D.S."/>
            <person name="Tourova T.P."/>
            <person name="Goeva M.A."/>
            <person name="Babich T.L."/>
            <person name="Sokolova D.S."/>
            <person name="Abdullin R."/>
            <person name="Poltaraus A.B."/>
            <person name="Toshchakov S.V."/>
            <person name="Nazina T.N."/>
        </authorList>
    </citation>
    <scope>NUCLEOTIDE SEQUENCE [LARGE SCALE GENOMIC DNA]</scope>
    <source>
        <strain evidence="13 14">JR1/69-3-13</strain>
    </source>
</reference>
<dbReference type="GO" id="GO:0046872">
    <property type="term" value="F:metal ion binding"/>
    <property type="evidence" value="ECO:0007669"/>
    <property type="project" value="UniProtKB-UniRule"/>
</dbReference>
<evidence type="ECO:0000256" key="7">
    <source>
        <dbReference type="ARBA" id="ARBA00023004"/>
    </source>
</evidence>
<dbReference type="InterPro" id="IPR036660">
    <property type="entry name" value="Fe-S_hydroAse_TtdB_cat_sf"/>
</dbReference>
<evidence type="ECO:0000256" key="10">
    <source>
        <dbReference type="PIRNR" id="PIRNR001394"/>
    </source>
</evidence>
<gene>
    <name evidence="13" type="ORF">CR159_06515</name>
</gene>
<protein>
    <recommendedName>
        <fullName evidence="10">Fumarate hydratase class I</fullName>
        <ecNumber evidence="10">4.2.1.2</ecNumber>
    </recommendedName>
</protein>
<name>A0A2N4U6L4_9BURK</name>
<evidence type="ECO:0000313" key="13">
    <source>
        <dbReference type="EMBL" id="PLC50656.1"/>
    </source>
</evidence>
<evidence type="ECO:0000256" key="8">
    <source>
        <dbReference type="ARBA" id="ARBA00023014"/>
    </source>
</evidence>
<dbReference type="PIRSF" id="PIRSF001394">
    <property type="entry name" value="Fe_dep_fumar_hy"/>
    <property type="match status" value="1"/>
</dbReference>
<dbReference type="GO" id="GO:0006091">
    <property type="term" value="P:generation of precursor metabolites and energy"/>
    <property type="evidence" value="ECO:0007669"/>
    <property type="project" value="InterPro"/>
</dbReference>
<keyword evidence="5 10" id="KW-0004">4Fe-4S</keyword>
<comment type="catalytic activity">
    <reaction evidence="1 10">
        <text>(S)-malate = fumarate + H2O</text>
        <dbReference type="Rhea" id="RHEA:12460"/>
        <dbReference type="ChEBI" id="CHEBI:15377"/>
        <dbReference type="ChEBI" id="CHEBI:15589"/>
        <dbReference type="ChEBI" id="CHEBI:29806"/>
        <dbReference type="EC" id="4.2.1.2"/>
    </reaction>
</comment>